<dbReference type="Proteomes" id="UP001165586">
    <property type="component" value="Unassembled WGS sequence"/>
</dbReference>
<dbReference type="PANTHER" id="PTHR30502">
    <property type="entry name" value="2-KETO-3-DEOXY-L-RHAMNONATE ALDOLASE"/>
    <property type="match status" value="1"/>
</dbReference>
<dbReference type="GO" id="GO:0016829">
    <property type="term" value="F:lyase activity"/>
    <property type="evidence" value="ECO:0007669"/>
    <property type="project" value="UniProtKB-KW"/>
</dbReference>
<sequence length="245" mass="24630">MTATTPADSEPAWGVWATLGEPGLLDPLARASFDWLCLDAQHGRFDDRALREGLDVSTAAGATAWVRVRSNDAGLIGRALDSGARGVIVPLVDTPADAADAVRSAFYPPRGSRSFGPYLGTGAQPTPTEANDSTGVAVMIETAAGLAAASTIAATPGIEGVFVGPVDLALSLGTTVDDLLADESPDSALRRIARAAVEAGVTPGAFAGSPGTAHAFAALGYRFIAATTDSAVLAAGAAGLRAQLT</sequence>
<dbReference type="EMBL" id="JANLCJ010000001">
    <property type="protein sequence ID" value="MCS5732217.1"/>
    <property type="molecule type" value="Genomic_DNA"/>
</dbReference>
<dbReference type="Gene3D" id="3.20.20.60">
    <property type="entry name" value="Phosphoenolpyruvate-binding domains"/>
    <property type="match status" value="1"/>
</dbReference>
<keyword evidence="2" id="KW-0479">Metal-binding</keyword>
<reference evidence="5" key="1">
    <citation type="submission" date="2022-08" db="EMBL/GenBank/DDBJ databases">
        <authorList>
            <person name="Deng Y."/>
            <person name="Han X.-F."/>
            <person name="Zhang Y.-Q."/>
        </authorList>
    </citation>
    <scope>NUCLEOTIDE SEQUENCE</scope>
    <source>
        <strain evidence="5">CPCC 203386</strain>
    </source>
</reference>
<evidence type="ECO:0000256" key="2">
    <source>
        <dbReference type="ARBA" id="ARBA00022723"/>
    </source>
</evidence>
<evidence type="ECO:0000313" key="5">
    <source>
        <dbReference type="EMBL" id="MCS5732217.1"/>
    </source>
</evidence>
<feature type="domain" description="HpcH/HpaI aldolase/citrate lyase" evidence="4">
    <location>
        <begin position="14"/>
        <end position="233"/>
    </location>
</feature>
<evidence type="ECO:0000256" key="3">
    <source>
        <dbReference type="ARBA" id="ARBA00023239"/>
    </source>
</evidence>
<dbReference type="InterPro" id="IPR040442">
    <property type="entry name" value="Pyrv_kinase-like_dom_sf"/>
</dbReference>
<keyword evidence="3 5" id="KW-0456">Lyase</keyword>
<evidence type="ECO:0000259" key="4">
    <source>
        <dbReference type="Pfam" id="PF03328"/>
    </source>
</evidence>
<accession>A0ABT2GW87</accession>
<organism evidence="5 6">
    <name type="scientific">Herbiconiux daphne</name>
    <dbReference type="NCBI Taxonomy" id="2970914"/>
    <lineage>
        <taxon>Bacteria</taxon>
        <taxon>Bacillati</taxon>
        <taxon>Actinomycetota</taxon>
        <taxon>Actinomycetes</taxon>
        <taxon>Micrococcales</taxon>
        <taxon>Microbacteriaceae</taxon>
        <taxon>Herbiconiux</taxon>
    </lineage>
</organism>
<dbReference type="InterPro" id="IPR050251">
    <property type="entry name" value="HpcH-HpaI_aldolase"/>
</dbReference>
<dbReference type="InterPro" id="IPR005000">
    <property type="entry name" value="Aldolase/citrate-lyase_domain"/>
</dbReference>
<comment type="similarity">
    <text evidence="1">Belongs to the HpcH/HpaI aldolase family.</text>
</comment>
<dbReference type="Pfam" id="PF03328">
    <property type="entry name" value="HpcH_HpaI"/>
    <property type="match status" value="1"/>
</dbReference>
<gene>
    <name evidence="5" type="ORF">N1032_00475</name>
</gene>
<protein>
    <submittedName>
        <fullName evidence="5">Aldolase/citrate lyase family protein</fullName>
    </submittedName>
</protein>
<evidence type="ECO:0000256" key="1">
    <source>
        <dbReference type="ARBA" id="ARBA00005568"/>
    </source>
</evidence>
<dbReference type="InterPro" id="IPR015813">
    <property type="entry name" value="Pyrv/PenolPyrv_kinase-like_dom"/>
</dbReference>
<dbReference type="SUPFAM" id="SSF51621">
    <property type="entry name" value="Phosphoenolpyruvate/pyruvate domain"/>
    <property type="match status" value="1"/>
</dbReference>
<dbReference type="PANTHER" id="PTHR30502:SF0">
    <property type="entry name" value="PHOSPHOENOLPYRUVATE CARBOXYLASE FAMILY PROTEIN"/>
    <property type="match status" value="1"/>
</dbReference>
<name>A0ABT2GW87_9MICO</name>
<dbReference type="RefSeq" id="WP_259536736.1">
    <property type="nucleotide sequence ID" value="NZ_JANLCJ010000001.1"/>
</dbReference>
<evidence type="ECO:0000313" key="6">
    <source>
        <dbReference type="Proteomes" id="UP001165586"/>
    </source>
</evidence>
<keyword evidence="6" id="KW-1185">Reference proteome</keyword>
<comment type="caution">
    <text evidence="5">The sequence shown here is derived from an EMBL/GenBank/DDBJ whole genome shotgun (WGS) entry which is preliminary data.</text>
</comment>
<proteinExistence type="inferred from homology"/>